<dbReference type="SUPFAM" id="SSF56112">
    <property type="entry name" value="Protein kinase-like (PK-like)"/>
    <property type="match status" value="1"/>
</dbReference>
<dbReference type="PANTHER" id="PTHR21310">
    <property type="entry name" value="AMINOGLYCOSIDE PHOSPHOTRANSFERASE-RELATED-RELATED"/>
    <property type="match status" value="1"/>
</dbReference>
<dbReference type="EMBL" id="JAAAID010000082">
    <property type="protein sequence ID" value="KAG0022876.1"/>
    <property type="molecule type" value="Genomic_DNA"/>
</dbReference>
<accession>A0A9P6N2J3</accession>
<organism evidence="2 3">
    <name type="scientific">Entomortierella chlamydospora</name>
    <dbReference type="NCBI Taxonomy" id="101097"/>
    <lineage>
        <taxon>Eukaryota</taxon>
        <taxon>Fungi</taxon>
        <taxon>Fungi incertae sedis</taxon>
        <taxon>Mucoromycota</taxon>
        <taxon>Mortierellomycotina</taxon>
        <taxon>Mortierellomycetes</taxon>
        <taxon>Mortierellales</taxon>
        <taxon>Mortierellaceae</taxon>
        <taxon>Entomortierella</taxon>
    </lineage>
</organism>
<dbReference type="Gene3D" id="3.90.1200.10">
    <property type="match status" value="1"/>
</dbReference>
<dbReference type="InterPro" id="IPR002575">
    <property type="entry name" value="Aminoglycoside_PTrfase"/>
</dbReference>
<evidence type="ECO:0000313" key="3">
    <source>
        <dbReference type="Proteomes" id="UP000703661"/>
    </source>
</evidence>
<sequence length="412" mass="46763">MAPDLLILIPANTDEAILATDIFNETQGPRKGIFLTFEKAQKLIQFHLPDKHLDHLSYFKRGYNNRVYLAHCTDASEYVIRLGGRFWDHKKITNERHALQLAQEALGDVTRVPTFIGTSIDEAKVHIEEGSRIVPYDYVIMDRLPGVPLDSVWDELSQEDKKIVVDQIAHIFSRLRSIKLDAIGNFVDGPNGEPAVGPLMEGGGGPFPTWREFVAGNIQQEIKHLLGLETKFVELVPFVPRIEALIEKVKSGELEKQFKGQGGLAIEKPISFLHGDLETRNMLVVGTQIVGLHDFEFAGGFPSEQEWCAGLESLFARSEDPNDEGEQQKLMNMTDDQKELLEHFLRTLKEKYGILQYGKENQEYKVILYHLQVNIAPWWLRDPAREEWTETQVQSVKIAADSLDKALKYLGC</sequence>
<comment type="caution">
    <text evidence="2">The sequence shown here is derived from an EMBL/GenBank/DDBJ whole genome shotgun (WGS) entry which is preliminary data.</text>
</comment>
<proteinExistence type="predicted"/>
<dbReference type="InterPro" id="IPR011009">
    <property type="entry name" value="Kinase-like_dom_sf"/>
</dbReference>
<name>A0A9P6N2J3_9FUNG</name>
<keyword evidence="3" id="KW-1185">Reference proteome</keyword>
<dbReference type="InterPro" id="IPR051678">
    <property type="entry name" value="AGP_Transferase"/>
</dbReference>
<dbReference type="PANTHER" id="PTHR21310:SF15">
    <property type="entry name" value="AMINOGLYCOSIDE PHOSPHOTRANSFERASE DOMAIN-CONTAINING PROTEIN"/>
    <property type="match status" value="1"/>
</dbReference>
<dbReference type="Gene3D" id="3.30.200.150">
    <property type="match status" value="1"/>
</dbReference>
<reference evidence="2" key="1">
    <citation type="journal article" date="2020" name="Fungal Divers.">
        <title>Resolving the Mortierellaceae phylogeny through synthesis of multi-gene phylogenetics and phylogenomics.</title>
        <authorList>
            <person name="Vandepol N."/>
            <person name="Liber J."/>
            <person name="Desiro A."/>
            <person name="Na H."/>
            <person name="Kennedy M."/>
            <person name="Barry K."/>
            <person name="Grigoriev I.V."/>
            <person name="Miller A.N."/>
            <person name="O'Donnell K."/>
            <person name="Stajich J.E."/>
            <person name="Bonito G."/>
        </authorList>
    </citation>
    <scope>NUCLEOTIDE SEQUENCE</scope>
    <source>
        <strain evidence="2">NRRL 2769</strain>
    </source>
</reference>
<gene>
    <name evidence="2" type="ORF">BGZ80_010943</name>
</gene>
<dbReference type="AlphaFoldDB" id="A0A9P6N2J3"/>
<protein>
    <recommendedName>
        <fullName evidence="1">Aminoglycoside phosphotransferase domain-containing protein</fullName>
    </recommendedName>
</protein>
<evidence type="ECO:0000313" key="2">
    <source>
        <dbReference type="EMBL" id="KAG0022876.1"/>
    </source>
</evidence>
<dbReference type="Pfam" id="PF01636">
    <property type="entry name" value="APH"/>
    <property type="match status" value="1"/>
</dbReference>
<dbReference type="Proteomes" id="UP000703661">
    <property type="component" value="Unassembled WGS sequence"/>
</dbReference>
<feature type="domain" description="Aminoglycoside phosphotransferase" evidence="1">
    <location>
        <begin position="58"/>
        <end position="299"/>
    </location>
</feature>
<evidence type="ECO:0000259" key="1">
    <source>
        <dbReference type="Pfam" id="PF01636"/>
    </source>
</evidence>